<feature type="domain" description="HAT C-terminal dimerisation" evidence="1">
    <location>
        <begin position="74"/>
        <end position="155"/>
    </location>
</feature>
<keyword evidence="2" id="KW-1185">Reference proteome</keyword>
<dbReference type="RefSeq" id="XP_051858397.1">
    <property type="nucleotide sequence ID" value="XM_052002437.1"/>
</dbReference>
<name>A0A9C6T1Z1_DROAB</name>
<proteinExistence type="predicted"/>
<gene>
    <name evidence="3" type="primary">LOC117565073</name>
</gene>
<sequence length="206" mass="24417">MLCDEEQEPEIRQVCVNFVKRLIMQLRERLPDNFNILKKVNMFAVDNILRPHKNIFDFINIFEYFKITDIGKLKSQLDKIHLIKWEKTEESMQFWAEVLAYRDAENNNPFKALALFAIQLFSLPWSNAEVERVFSQMNILKSKLPNKMALKSLNVILSIRYGLRRHNECCHTYSLPQKYLAQIKNKDKYLNDGENDDIESLLTCLI</sequence>
<dbReference type="GeneID" id="117565073"/>
<dbReference type="InterPro" id="IPR008906">
    <property type="entry name" value="HATC_C_dom"/>
</dbReference>
<evidence type="ECO:0000259" key="1">
    <source>
        <dbReference type="Pfam" id="PF05699"/>
    </source>
</evidence>
<accession>A0A9C6T1Z1</accession>
<dbReference type="OrthoDB" id="10023262at2759"/>
<protein>
    <submittedName>
        <fullName evidence="3">Uncharacterized protein LOC117565073</fullName>
    </submittedName>
</protein>
<reference evidence="3" key="1">
    <citation type="submission" date="2025-08" db="UniProtKB">
        <authorList>
            <consortium name="RefSeq"/>
        </authorList>
    </citation>
    <scope>IDENTIFICATION</scope>
    <source>
        <strain evidence="3">15112-1751.03</strain>
        <tissue evidence="3">Whole Adult</tissue>
    </source>
</reference>
<evidence type="ECO:0000313" key="3">
    <source>
        <dbReference type="RefSeq" id="XP_051858397.1"/>
    </source>
</evidence>
<dbReference type="AlphaFoldDB" id="A0A9C6T1Z1"/>
<organism evidence="2 3">
    <name type="scientific">Drosophila albomicans</name>
    <name type="common">Fruit fly</name>
    <dbReference type="NCBI Taxonomy" id="7291"/>
    <lineage>
        <taxon>Eukaryota</taxon>
        <taxon>Metazoa</taxon>
        <taxon>Ecdysozoa</taxon>
        <taxon>Arthropoda</taxon>
        <taxon>Hexapoda</taxon>
        <taxon>Insecta</taxon>
        <taxon>Pterygota</taxon>
        <taxon>Neoptera</taxon>
        <taxon>Endopterygota</taxon>
        <taxon>Diptera</taxon>
        <taxon>Brachycera</taxon>
        <taxon>Muscomorpha</taxon>
        <taxon>Ephydroidea</taxon>
        <taxon>Drosophilidae</taxon>
        <taxon>Drosophila</taxon>
    </lineage>
</organism>
<dbReference type="GO" id="GO:0046983">
    <property type="term" value="F:protein dimerization activity"/>
    <property type="evidence" value="ECO:0007669"/>
    <property type="project" value="InterPro"/>
</dbReference>
<dbReference type="InterPro" id="IPR012337">
    <property type="entry name" value="RNaseH-like_sf"/>
</dbReference>
<dbReference type="SUPFAM" id="SSF53098">
    <property type="entry name" value="Ribonuclease H-like"/>
    <property type="match status" value="1"/>
</dbReference>
<dbReference type="Pfam" id="PF05699">
    <property type="entry name" value="Dimer_Tnp_hAT"/>
    <property type="match status" value="1"/>
</dbReference>
<evidence type="ECO:0000313" key="2">
    <source>
        <dbReference type="Proteomes" id="UP000515160"/>
    </source>
</evidence>
<dbReference type="Proteomes" id="UP000515160">
    <property type="component" value="Chromosome 2L"/>
</dbReference>